<evidence type="ECO:0000259" key="1">
    <source>
        <dbReference type="PROSITE" id="PS51742"/>
    </source>
</evidence>
<dbReference type="SUPFAM" id="SSF117856">
    <property type="entry name" value="AF0104/ALDC/Ptd012-like"/>
    <property type="match status" value="1"/>
</dbReference>
<dbReference type="RefSeq" id="WP_188583073.1">
    <property type="nucleotide sequence ID" value="NZ_BMCT01000008.1"/>
</dbReference>
<organism evidence="2 3">
    <name type="scientific">Azorhizobium oxalatiphilum</name>
    <dbReference type="NCBI Taxonomy" id="980631"/>
    <lineage>
        <taxon>Bacteria</taxon>
        <taxon>Pseudomonadati</taxon>
        <taxon>Pseudomonadota</taxon>
        <taxon>Alphaproteobacteria</taxon>
        <taxon>Hyphomicrobiales</taxon>
        <taxon>Xanthobacteraceae</taxon>
        <taxon>Azorhizobium</taxon>
    </lineage>
</organism>
<evidence type="ECO:0000313" key="2">
    <source>
        <dbReference type="EMBL" id="GGF81002.1"/>
    </source>
</evidence>
<name>A0A917CB91_9HYPH</name>
<comment type="caution">
    <text evidence="2">The sequence shown here is derived from an EMBL/GenBank/DDBJ whole genome shotgun (WGS) entry which is preliminary data.</text>
</comment>
<dbReference type="Gene3D" id="3.30.1330.80">
    <property type="entry name" value="Hypothetical protein, similar to alpha- acetolactate decarboxylase, domain 2"/>
    <property type="match status" value="1"/>
</dbReference>
<dbReference type="InterPro" id="IPR005175">
    <property type="entry name" value="PPC_dom"/>
</dbReference>
<reference evidence="2" key="1">
    <citation type="journal article" date="2014" name="Int. J. Syst. Evol. Microbiol.">
        <title>Complete genome sequence of Corynebacterium casei LMG S-19264T (=DSM 44701T), isolated from a smear-ripened cheese.</title>
        <authorList>
            <consortium name="US DOE Joint Genome Institute (JGI-PGF)"/>
            <person name="Walter F."/>
            <person name="Albersmeier A."/>
            <person name="Kalinowski J."/>
            <person name="Ruckert C."/>
        </authorList>
    </citation>
    <scope>NUCLEOTIDE SEQUENCE</scope>
    <source>
        <strain evidence="2">CCM 7897</strain>
    </source>
</reference>
<dbReference type="Proteomes" id="UP000606044">
    <property type="component" value="Unassembled WGS sequence"/>
</dbReference>
<sequence>MSPPGDVPVRLLKHPGPVAARRWDSLSCEKARAFRFSLIPGRSLFDGIFNAMKAANVSAAALTLTGGTFSRVDYCLAAPRPGKPQVAGYTDPERMGGPIGLIGASATLGLDVKGRPMVHCHALLSKPDGELFGGHIMPGESIVGAVPPVVFARAFAGEAIRQRYDPETIMSLFHPAEDGPFPGAPHAG</sequence>
<keyword evidence="3" id="KW-1185">Reference proteome</keyword>
<dbReference type="EMBL" id="BMCT01000008">
    <property type="protein sequence ID" value="GGF81002.1"/>
    <property type="molecule type" value="Genomic_DNA"/>
</dbReference>
<dbReference type="PROSITE" id="PS51742">
    <property type="entry name" value="PPC"/>
    <property type="match status" value="1"/>
</dbReference>
<reference evidence="2" key="2">
    <citation type="submission" date="2020-09" db="EMBL/GenBank/DDBJ databases">
        <authorList>
            <person name="Sun Q."/>
            <person name="Sedlacek I."/>
        </authorList>
    </citation>
    <scope>NUCLEOTIDE SEQUENCE</scope>
    <source>
        <strain evidence="2">CCM 7897</strain>
    </source>
</reference>
<evidence type="ECO:0000313" key="3">
    <source>
        <dbReference type="Proteomes" id="UP000606044"/>
    </source>
</evidence>
<dbReference type="AlphaFoldDB" id="A0A917CB91"/>
<protein>
    <recommendedName>
        <fullName evidence="1">PPC domain-containing protein</fullName>
    </recommendedName>
</protein>
<feature type="domain" description="PPC" evidence="1">
    <location>
        <begin position="26"/>
        <end position="176"/>
    </location>
</feature>
<dbReference type="Pfam" id="PF03479">
    <property type="entry name" value="PCC"/>
    <property type="match status" value="1"/>
</dbReference>
<accession>A0A917CB91</accession>
<proteinExistence type="predicted"/>
<gene>
    <name evidence="2" type="ORF">GCM10007301_46390</name>
</gene>